<dbReference type="PROSITE" id="PS00775">
    <property type="entry name" value="GLYCOSYL_HYDROL_F3"/>
    <property type="match status" value="1"/>
</dbReference>
<evidence type="ECO:0000256" key="3">
    <source>
        <dbReference type="ARBA" id="ARBA00012663"/>
    </source>
</evidence>
<evidence type="ECO:0000256" key="2">
    <source>
        <dbReference type="ARBA" id="ARBA00005336"/>
    </source>
</evidence>
<dbReference type="Gene3D" id="3.40.710.10">
    <property type="entry name" value="DD-peptidase/beta-lactamase superfamily"/>
    <property type="match status" value="1"/>
</dbReference>
<dbReference type="InterPro" id="IPR012338">
    <property type="entry name" value="Beta-lactam/transpept-like"/>
</dbReference>
<evidence type="ECO:0000313" key="10">
    <source>
        <dbReference type="Proteomes" id="UP000553034"/>
    </source>
</evidence>
<dbReference type="SUPFAM" id="SSF56601">
    <property type="entry name" value="beta-lactamase/transpeptidase-like"/>
    <property type="match status" value="1"/>
</dbReference>
<dbReference type="InterPro" id="IPR001466">
    <property type="entry name" value="Beta-lactam-related"/>
</dbReference>
<feature type="chain" id="PRO_5033034144" description="beta-N-acetylhexosaminidase" evidence="6">
    <location>
        <begin position="20"/>
        <end position="973"/>
    </location>
</feature>
<reference evidence="9 10" key="1">
    <citation type="submission" date="2020-08" db="EMBL/GenBank/DDBJ databases">
        <title>Genomic Encyclopedia of Type Strains, Phase IV (KMG-IV): sequencing the most valuable type-strain genomes for metagenomic binning, comparative biology and taxonomic classification.</title>
        <authorList>
            <person name="Goeker M."/>
        </authorList>
    </citation>
    <scope>NUCLEOTIDE SEQUENCE [LARGE SCALE GENOMIC DNA]</scope>
    <source>
        <strain evidence="9 10">DSM 29568</strain>
    </source>
</reference>
<dbReference type="EMBL" id="JACIFO010000005">
    <property type="protein sequence ID" value="MBB4119263.1"/>
    <property type="molecule type" value="Genomic_DNA"/>
</dbReference>
<evidence type="ECO:0000256" key="6">
    <source>
        <dbReference type="SAM" id="SignalP"/>
    </source>
</evidence>
<feature type="domain" description="Glycoside hydrolase family 3 N-terminal" evidence="8">
    <location>
        <begin position="48"/>
        <end position="362"/>
    </location>
</feature>
<keyword evidence="5" id="KW-0326">Glycosidase</keyword>
<dbReference type="PANTHER" id="PTHR30480">
    <property type="entry name" value="BETA-HEXOSAMINIDASE-RELATED"/>
    <property type="match status" value="1"/>
</dbReference>
<dbReference type="InterPro" id="IPR036881">
    <property type="entry name" value="Glyco_hydro_3_C_sf"/>
</dbReference>
<dbReference type="Pfam" id="PF00144">
    <property type="entry name" value="Beta-lactamase"/>
    <property type="match status" value="1"/>
</dbReference>
<comment type="catalytic activity">
    <reaction evidence="1">
        <text>Hydrolysis of terminal non-reducing N-acetyl-D-hexosamine residues in N-acetyl-beta-D-hexosaminides.</text>
        <dbReference type="EC" id="3.2.1.52"/>
    </reaction>
</comment>
<gene>
    <name evidence="9" type="ORF">GGR32_001559</name>
</gene>
<protein>
    <recommendedName>
        <fullName evidence="3">beta-N-acetylhexosaminidase</fullName>
        <ecNumber evidence="3">3.2.1.52</ecNumber>
    </recommendedName>
</protein>
<keyword evidence="10" id="KW-1185">Reference proteome</keyword>
<feature type="domain" description="Beta-lactamase-related" evidence="7">
    <location>
        <begin position="597"/>
        <end position="951"/>
    </location>
</feature>
<accession>A0A840ERV4</accession>
<dbReference type="Gene3D" id="3.20.20.300">
    <property type="entry name" value="Glycoside hydrolase, family 3, N-terminal domain"/>
    <property type="match status" value="1"/>
</dbReference>
<dbReference type="Proteomes" id="UP000553034">
    <property type="component" value="Unassembled WGS sequence"/>
</dbReference>
<evidence type="ECO:0000313" key="9">
    <source>
        <dbReference type="EMBL" id="MBB4119263.1"/>
    </source>
</evidence>
<name>A0A840ERV4_9FLAO</name>
<dbReference type="GO" id="GO:0005975">
    <property type="term" value="P:carbohydrate metabolic process"/>
    <property type="evidence" value="ECO:0007669"/>
    <property type="project" value="InterPro"/>
</dbReference>
<keyword evidence="4 9" id="KW-0378">Hydrolase</keyword>
<evidence type="ECO:0000259" key="7">
    <source>
        <dbReference type="Pfam" id="PF00144"/>
    </source>
</evidence>
<dbReference type="GO" id="GO:0009254">
    <property type="term" value="P:peptidoglycan turnover"/>
    <property type="evidence" value="ECO:0007669"/>
    <property type="project" value="TreeGrafter"/>
</dbReference>
<dbReference type="SUPFAM" id="SSF52279">
    <property type="entry name" value="Beta-D-glucan exohydrolase, C-terminal domain"/>
    <property type="match status" value="1"/>
</dbReference>
<dbReference type="RefSeq" id="WP_183477615.1">
    <property type="nucleotide sequence ID" value="NZ_JACIFO010000005.1"/>
</dbReference>
<dbReference type="InterPro" id="IPR001764">
    <property type="entry name" value="Glyco_hydro_3_N"/>
</dbReference>
<dbReference type="EC" id="3.2.1.52" evidence="3"/>
<feature type="signal peptide" evidence="6">
    <location>
        <begin position="1"/>
        <end position="19"/>
    </location>
</feature>
<dbReference type="InterPro" id="IPR019800">
    <property type="entry name" value="Glyco_hydro_3_AS"/>
</dbReference>
<proteinExistence type="inferred from homology"/>
<dbReference type="InterPro" id="IPR036962">
    <property type="entry name" value="Glyco_hydro_3_N_sf"/>
</dbReference>
<keyword evidence="6" id="KW-0732">Signal</keyword>
<evidence type="ECO:0000256" key="1">
    <source>
        <dbReference type="ARBA" id="ARBA00001231"/>
    </source>
</evidence>
<dbReference type="InterPro" id="IPR017853">
    <property type="entry name" value="GH"/>
</dbReference>
<dbReference type="PRINTS" id="PR00133">
    <property type="entry name" value="GLHYDRLASE3"/>
</dbReference>
<comment type="caution">
    <text evidence="9">The sequence shown here is derived from an EMBL/GenBank/DDBJ whole genome shotgun (WGS) entry which is preliminary data.</text>
</comment>
<comment type="similarity">
    <text evidence="2">Belongs to the glycosyl hydrolase 3 family.</text>
</comment>
<dbReference type="AlphaFoldDB" id="A0A840ERV4"/>
<dbReference type="PANTHER" id="PTHR30480:SF13">
    <property type="entry name" value="BETA-HEXOSAMINIDASE"/>
    <property type="match status" value="1"/>
</dbReference>
<evidence type="ECO:0000256" key="5">
    <source>
        <dbReference type="ARBA" id="ARBA00023295"/>
    </source>
</evidence>
<organism evidence="9 10">
    <name type="scientific">Mesonia hippocampi</name>
    <dbReference type="NCBI Taxonomy" id="1628250"/>
    <lineage>
        <taxon>Bacteria</taxon>
        <taxon>Pseudomonadati</taxon>
        <taxon>Bacteroidota</taxon>
        <taxon>Flavobacteriia</taxon>
        <taxon>Flavobacteriales</taxon>
        <taxon>Flavobacteriaceae</taxon>
        <taxon>Mesonia</taxon>
    </lineage>
</organism>
<dbReference type="SUPFAM" id="SSF51445">
    <property type="entry name" value="(Trans)glycosidases"/>
    <property type="match status" value="1"/>
</dbReference>
<evidence type="ECO:0000256" key="4">
    <source>
        <dbReference type="ARBA" id="ARBA00022801"/>
    </source>
</evidence>
<evidence type="ECO:0000259" key="8">
    <source>
        <dbReference type="Pfam" id="PF00933"/>
    </source>
</evidence>
<dbReference type="GO" id="GO:0004563">
    <property type="term" value="F:beta-N-acetylhexosaminidase activity"/>
    <property type="evidence" value="ECO:0007669"/>
    <property type="project" value="UniProtKB-EC"/>
</dbReference>
<sequence>MKKLFFCLFFLGINLVALAQSRVKSPLETKDYLTQKKWVDSTYNTLSLQEKIGQLFMVDIFSNKSKKETDYIKHLIQQYHIGGIIFSKGGPQQQAKLTNEYQQAAKVPLLIAMDAEWGLAMRLDSTYAFPWNMTLGAIEDDELVKKTGAAIARHCKRLGVHVNFGPVVDINNNPANPIIGNRSFGEDKYNVTQKAIAFMQGMHQEGVLSSAKHFPGHGDTDIDSHKALPRLDFSRTRLDSLELYPFREIIKEKVSSVMVGHLNVPALEGRANFPSSLSKKIISGLIREEYAYEGLIFTDALNMNGVADYAAPGEVDLEAFLAGNDILLISKNIPKASAKLYQAYQDSIVTEERLAYSVKKILMAKYQAGLNNLTPVDRAELVEDLNTEANDVLYEELLENAITLIKNDTGIIPVKDLAEEKIAYVHFGDDNGDAFFTQLNKYAKVDKLEKPHLNELITALSSYTKVIIGFHKSNQSPWKSYKFTNKELVWLHEIARVKPTILSVFTRPYALLDVKSTTNLKGIVIGYQNSEIAQNKMAELIFGAIGAKGKLPVSIGKEFPVGTQFKTKAIKRLSYSLPERVGIDPKMLYQIDAVANRAVNDSMTPGLQVLVARRGKVVYQKNFGYHTYQKKQKVKDEDLYDVASLTKILATLPLFMELYEKGEVNMQSTLKDILPELSTTNKADISLKRMLSHYARFKAWIPFYVSTLDSLTKEPSTDYFSHKKNAIFSVEVAPKMYMRKDYQDTMYHEIAASELREADEYKYSDLPYYLLKKYIETHYSQSLDKLVQQHLYKSLGASRTSYLPLQYYPKQNIIPTEDDTYWRMQTIQGTVHDQGAAMQGGIGGHAGLFSNANDVAKIMQMYLNKGYYGGKRYFKETTIAAFNTCYYCDEDVRRGVGFDKPQLGDVGPTCGCVSMTSFGHTGFTGTYAWADPEAELIYVFLSNRTYPDAGNRKLITENIRTDIQRIIYDAIID</sequence>
<dbReference type="InterPro" id="IPR050226">
    <property type="entry name" value="NagZ_Beta-hexosaminidase"/>
</dbReference>
<dbReference type="Pfam" id="PF00933">
    <property type="entry name" value="Glyco_hydro_3"/>
    <property type="match status" value="1"/>
</dbReference>